<protein>
    <submittedName>
        <fullName evidence="1">Uncharacterized protein</fullName>
    </submittedName>
</protein>
<comment type="caution">
    <text evidence="1">The sequence shown here is derived from an EMBL/GenBank/DDBJ whole genome shotgun (WGS) entry which is preliminary data.</text>
</comment>
<dbReference type="Proteomes" id="UP001161916">
    <property type="component" value="Unassembled WGS sequence"/>
</dbReference>
<organism evidence="1 2">
    <name type="scientific">Bifidobacterium catenulatum subsp. kashiwanohense</name>
    <dbReference type="NCBI Taxonomy" id="630129"/>
    <lineage>
        <taxon>Bacteria</taxon>
        <taxon>Bacillati</taxon>
        <taxon>Actinomycetota</taxon>
        <taxon>Actinomycetes</taxon>
        <taxon>Bifidobacteriales</taxon>
        <taxon>Bifidobacteriaceae</taxon>
        <taxon>Bifidobacterium</taxon>
    </lineage>
</organism>
<dbReference type="AlphaFoldDB" id="A0AA43P5D4"/>
<name>A0AA43P5D4_9BIFI</name>
<proteinExistence type="predicted"/>
<reference evidence="1" key="1">
    <citation type="submission" date="2022-09" db="EMBL/GenBank/DDBJ databases">
        <authorList>
            <person name="Orihara K."/>
        </authorList>
    </citation>
    <scope>NUCLEOTIDE SEQUENCE</scope>
    <source>
        <strain evidence="1">YIT 13062</strain>
    </source>
</reference>
<sequence length="129" mass="14426">MSHTIETFTQVTLTLKDNPEDNGYWRICWDLSNNRYAIDELRKTGKLKSGETILLSAGLLRNMLAKAQKDARGFQNAPLGECSHGSEAERKGQVYRFAEILNHALCEGSPAYCSAAKPNLDLSFPDFED</sequence>
<reference evidence="1" key="2">
    <citation type="journal article" date="2023" name="Gut Microbes">
        <title>Characterization of Bifidobacterium kashiwanohense that utilizes both milk- and plant-derived oligosaccharides.</title>
        <authorList>
            <person name="Orihara K."/>
            <person name="Yahagi K."/>
            <person name="Saito Y."/>
            <person name="Watanabe Y."/>
            <person name="Sasai T."/>
            <person name="Hara T."/>
            <person name="Tsukuda N."/>
            <person name="Oki K."/>
            <person name="Fujimoto J."/>
            <person name="Matsuki T."/>
        </authorList>
    </citation>
    <scope>NUCLEOTIDE SEQUENCE</scope>
    <source>
        <strain evidence="1">YIT 13062</strain>
    </source>
</reference>
<evidence type="ECO:0000313" key="2">
    <source>
        <dbReference type="Proteomes" id="UP001161916"/>
    </source>
</evidence>
<dbReference type="RefSeq" id="WP_281105332.1">
    <property type="nucleotide sequence ID" value="NZ_JAOPMH010000001.1"/>
</dbReference>
<accession>A0AA43P5D4</accession>
<gene>
    <name evidence="1" type="ORF">OB951_00685</name>
</gene>
<evidence type="ECO:0000313" key="1">
    <source>
        <dbReference type="EMBL" id="MDH7889139.1"/>
    </source>
</evidence>
<dbReference type="EMBL" id="JAOPMH010000001">
    <property type="protein sequence ID" value="MDH7889139.1"/>
    <property type="molecule type" value="Genomic_DNA"/>
</dbReference>